<reference evidence="2" key="1">
    <citation type="submission" date="2017-09" db="EMBL/GenBank/DDBJ databases">
        <authorList>
            <person name="Varghese N."/>
            <person name="Submissions S."/>
        </authorList>
    </citation>
    <scope>NUCLEOTIDE SEQUENCE [LARGE SCALE GENOMIC DNA]</scope>
    <source>
        <strain evidence="2">DSM 25885</strain>
    </source>
</reference>
<evidence type="ECO:0000313" key="2">
    <source>
        <dbReference type="Proteomes" id="UP000219048"/>
    </source>
</evidence>
<name>A0A285MXE9_9FLAO</name>
<dbReference type="Proteomes" id="UP000219048">
    <property type="component" value="Unassembled WGS sequence"/>
</dbReference>
<dbReference type="AlphaFoldDB" id="A0A285MXE9"/>
<keyword evidence="2" id="KW-1185">Reference proteome</keyword>
<protein>
    <submittedName>
        <fullName evidence="1">Uncharacterized protein</fullName>
    </submittedName>
</protein>
<proteinExistence type="predicted"/>
<evidence type="ECO:0000313" key="1">
    <source>
        <dbReference type="EMBL" id="SNZ00486.1"/>
    </source>
</evidence>
<dbReference type="EMBL" id="OBEH01000003">
    <property type="protein sequence ID" value="SNZ00486.1"/>
    <property type="molecule type" value="Genomic_DNA"/>
</dbReference>
<dbReference type="OrthoDB" id="679547at2"/>
<organism evidence="1 2">
    <name type="scientific">Flagellimonas pacifica</name>
    <dbReference type="NCBI Taxonomy" id="1247520"/>
    <lineage>
        <taxon>Bacteria</taxon>
        <taxon>Pseudomonadati</taxon>
        <taxon>Bacteroidota</taxon>
        <taxon>Flavobacteriia</taxon>
        <taxon>Flavobacteriales</taxon>
        <taxon>Flavobacteriaceae</taxon>
        <taxon>Flagellimonas</taxon>
    </lineage>
</organism>
<accession>A0A285MXE9</accession>
<sequence>MRRIIEMDIMMKTINIWIACSLLLISINMSGQITSSGIERTAPKNANKENVYIHYNTSLLFAGEHLHYKIYSLKSKTNTLSTFSKIGYVELVGENSSVVFRHKIRLKNGIGQGEFFIPVTVPSGNYKLIGYTQWMKNYGVDSFFQSDIGIINPFQNNQESILEHSPKSEKISFDNTEKEANRNNLISATLNKRIFKKRDKGVLTIGTSPKNEFDGDYSISIRRIDSIRRPLMPSAIDYTAPSTENTSFDEKHGYLPELRGELISGKIVPKDPNSSLEEEEIALSIPGKHFILKLTRTNTDGEFYFNLNQEYNSDDAFVQVLGENRGKYEIQIPDKPFINYENLKFDKMTITPEMAHLILKRSVYNQVENAFIEVKPDSIEQIDTVSPIYRQYSITYDLDDYTRFSTIRETASEILEHVWVRKDKNGEELFQIRGEENVAESNLLPLVLIDGILIQQHSDVIDFDARKIRRIHISREECVINAIVYKGIIALETIQGDFPQKFEREYVSNLKLFSPLPKKKYFNQEYNHATKSTSDQIPDFRQQLLWQPKLILDDDKTNIEFYTSDVAGKYEIYLEGFTNTGNPISVKEVFEVK</sequence>
<dbReference type="RefSeq" id="WP_097045939.1">
    <property type="nucleotide sequence ID" value="NZ_OBEH01000003.1"/>
</dbReference>
<gene>
    <name evidence="1" type="ORF">SAMN06265377_2310</name>
</gene>